<proteinExistence type="inferred from homology"/>
<evidence type="ECO:0000256" key="2">
    <source>
        <dbReference type="ARBA" id="ARBA00011955"/>
    </source>
</evidence>
<evidence type="ECO:0000256" key="3">
    <source>
        <dbReference type="ARBA" id="ARBA00016337"/>
    </source>
</evidence>
<comment type="similarity">
    <text evidence="10">Belongs to the ApbE family.</text>
</comment>
<dbReference type="EMBL" id="JBHSWH010000001">
    <property type="protein sequence ID" value="MFC6705840.1"/>
    <property type="molecule type" value="Genomic_DNA"/>
</dbReference>
<dbReference type="SUPFAM" id="SSF143631">
    <property type="entry name" value="ApbE-like"/>
    <property type="match status" value="1"/>
</dbReference>
<evidence type="ECO:0000313" key="11">
    <source>
        <dbReference type="EMBL" id="MFC6705840.1"/>
    </source>
</evidence>
<comment type="function">
    <text evidence="10">Flavin transferase that catalyzes the transfer of the FMN moiety of FAD and its covalent binding to the hydroxyl group of a threonine residue in a target flavoprotein.</text>
</comment>
<comment type="caution">
    <text evidence="11">The sequence shown here is derived from an EMBL/GenBank/DDBJ whole genome shotgun (WGS) entry which is preliminary data.</text>
</comment>
<keyword evidence="8 10" id="KW-0460">Magnesium</keyword>
<keyword evidence="5 10" id="KW-0808">Transferase</keyword>
<dbReference type="PANTHER" id="PTHR30040:SF2">
    <property type="entry name" value="FAD:PROTEIN FMN TRANSFERASE"/>
    <property type="match status" value="1"/>
</dbReference>
<reference evidence="12" key="1">
    <citation type="journal article" date="2019" name="Int. J. Syst. Evol. Microbiol.">
        <title>The Global Catalogue of Microorganisms (GCM) 10K type strain sequencing project: providing services to taxonomists for standard genome sequencing and annotation.</title>
        <authorList>
            <consortium name="The Broad Institute Genomics Platform"/>
            <consortium name="The Broad Institute Genome Sequencing Center for Infectious Disease"/>
            <person name="Wu L."/>
            <person name="Ma J."/>
        </authorList>
    </citation>
    <scope>NUCLEOTIDE SEQUENCE [LARGE SCALE GENOMIC DNA]</scope>
    <source>
        <strain evidence="12">CCUG 58127</strain>
    </source>
</reference>
<keyword evidence="10" id="KW-1003">Cell membrane</keyword>
<dbReference type="Proteomes" id="UP001596298">
    <property type="component" value="Unassembled WGS sequence"/>
</dbReference>
<protein>
    <recommendedName>
        <fullName evidence="3 10">FAD:protein FMN transferase</fullName>
        <ecNumber evidence="2 10">2.7.1.180</ecNumber>
    </recommendedName>
</protein>
<keyword evidence="6 10" id="KW-0479">Metal-binding</keyword>
<dbReference type="InterPro" id="IPR003374">
    <property type="entry name" value="ApbE-like_sf"/>
</dbReference>
<comment type="catalytic activity">
    <reaction evidence="9 10">
        <text>L-threonyl-[protein] + FAD = FMN-L-threonyl-[protein] + AMP + H(+)</text>
        <dbReference type="Rhea" id="RHEA:36847"/>
        <dbReference type="Rhea" id="RHEA-COMP:11060"/>
        <dbReference type="Rhea" id="RHEA-COMP:11061"/>
        <dbReference type="ChEBI" id="CHEBI:15378"/>
        <dbReference type="ChEBI" id="CHEBI:30013"/>
        <dbReference type="ChEBI" id="CHEBI:57692"/>
        <dbReference type="ChEBI" id="CHEBI:74257"/>
        <dbReference type="ChEBI" id="CHEBI:456215"/>
        <dbReference type="EC" id="2.7.1.180"/>
    </reaction>
</comment>
<evidence type="ECO:0000256" key="8">
    <source>
        <dbReference type="ARBA" id="ARBA00022842"/>
    </source>
</evidence>
<name>A0ABW2AGK1_9MICO</name>
<keyword evidence="10" id="KW-0449">Lipoprotein</keyword>
<keyword evidence="7 10" id="KW-0274">FAD</keyword>
<dbReference type="PROSITE" id="PS51257">
    <property type="entry name" value="PROKAR_LIPOPROTEIN"/>
    <property type="match status" value="1"/>
</dbReference>
<evidence type="ECO:0000256" key="10">
    <source>
        <dbReference type="RuleBase" id="RU363002"/>
    </source>
</evidence>
<sequence>MGRQQAVLAAQFTAIGTSCRVLVTDRFASLRAAEIAMHDVAALDLAASRFRADSELCRLPNNDLPHRVSPLLGDVTEAALRTAALSEGLVDPTVGATLAALGYDADLDEVRARGDRPVGTSPAPTTWRSIRYDAALRLIAVPVGCVLDFGASAKAFLADRIAARITRETGSGVLVDLGGDIATAGAVPSPGWRIGVEGGSGDVLQTVIGGGQAFATSSTALRTWTSGGVRRHHIVDPRTGAPADAVWEQVTVAGSTALEANSASTAAIVLGADAAGWLAERGLPALLIGPGGARRHTPGWPEAGVA</sequence>
<dbReference type="GO" id="GO:0016740">
    <property type="term" value="F:transferase activity"/>
    <property type="evidence" value="ECO:0007669"/>
    <property type="project" value="UniProtKB-KW"/>
</dbReference>
<dbReference type="PANTHER" id="PTHR30040">
    <property type="entry name" value="THIAMINE BIOSYNTHESIS LIPOPROTEIN APBE"/>
    <property type="match status" value="1"/>
</dbReference>
<evidence type="ECO:0000256" key="4">
    <source>
        <dbReference type="ARBA" id="ARBA00022630"/>
    </source>
</evidence>
<evidence type="ECO:0000256" key="7">
    <source>
        <dbReference type="ARBA" id="ARBA00022827"/>
    </source>
</evidence>
<dbReference type="EC" id="2.7.1.180" evidence="2 10"/>
<gene>
    <name evidence="11" type="ORF">ACFQDH_11325</name>
</gene>
<keyword evidence="4 10" id="KW-0285">Flavoprotein</keyword>
<accession>A0ABW2AGK1</accession>
<organism evidence="11 12">
    <name type="scientific">Flexivirga alba</name>
    <dbReference type="NCBI Taxonomy" id="702742"/>
    <lineage>
        <taxon>Bacteria</taxon>
        <taxon>Bacillati</taxon>
        <taxon>Actinomycetota</taxon>
        <taxon>Actinomycetes</taxon>
        <taxon>Micrococcales</taxon>
        <taxon>Dermacoccaceae</taxon>
        <taxon>Flexivirga</taxon>
    </lineage>
</organism>
<keyword evidence="10" id="KW-0997">Cell inner membrane</keyword>
<dbReference type="RefSeq" id="WP_382401341.1">
    <property type="nucleotide sequence ID" value="NZ_JBHSWH010000001.1"/>
</dbReference>
<evidence type="ECO:0000256" key="9">
    <source>
        <dbReference type="ARBA" id="ARBA00048540"/>
    </source>
</evidence>
<dbReference type="Pfam" id="PF02424">
    <property type="entry name" value="ApbE"/>
    <property type="match status" value="1"/>
</dbReference>
<comment type="cofactor">
    <cofactor evidence="1 10">
        <name>Mg(2+)</name>
        <dbReference type="ChEBI" id="CHEBI:18420"/>
    </cofactor>
</comment>
<evidence type="ECO:0000256" key="5">
    <source>
        <dbReference type="ARBA" id="ARBA00022679"/>
    </source>
</evidence>
<keyword evidence="10" id="KW-0472">Membrane</keyword>
<evidence type="ECO:0000256" key="1">
    <source>
        <dbReference type="ARBA" id="ARBA00001946"/>
    </source>
</evidence>
<comment type="subcellular location">
    <subcellularLocation>
        <location evidence="10">Cell inner membrane</location>
        <topology evidence="10">Lipid-anchor</topology>
        <orientation evidence="10">Periplasmic side</orientation>
    </subcellularLocation>
</comment>
<dbReference type="Gene3D" id="3.10.520.10">
    <property type="entry name" value="ApbE-like domains"/>
    <property type="match status" value="1"/>
</dbReference>
<evidence type="ECO:0000313" key="12">
    <source>
        <dbReference type="Proteomes" id="UP001596298"/>
    </source>
</evidence>
<dbReference type="InterPro" id="IPR024932">
    <property type="entry name" value="ApbE"/>
</dbReference>
<evidence type="ECO:0000256" key="6">
    <source>
        <dbReference type="ARBA" id="ARBA00022723"/>
    </source>
</evidence>
<keyword evidence="12" id="KW-1185">Reference proteome</keyword>